<dbReference type="InterPro" id="IPR007125">
    <property type="entry name" value="H2A/H2B/H3"/>
</dbReference>
<feature type="domain" description="Core Histone H2A/H2B/H3" evidence="3">
    <location>
        <begin position="58"/>
        <end position="142"/>
    </location>
</feature>
<dbReference type="InterPro" id="IPR009072">
    <property type="entry name" value="Histone-fold"/>
</dbReference>
<dbReference type="CDD" id="cd22911">
    <property type="entry name" value="HFD_H3"/>
    <property type="match status" value="1"/>
</dbReference>
<evidence type="ECO:0000256" key="2">
    <source>
        <dbReference type="SAM" id="MobiDB-lite"/>
    </source>
</evidence>
<accession>A0A0U5KNW5</accession>
<dbReference type="GO" id="GO:0003677">
    <property type="term" value="F:DNA binding"/>
    <property type="evidence" value="ECO:0007669"/>
    <property type="project" value="InterPro"/>
</dbReference>
<dbReference type="EMBL" id="LN906623">
    <property type="protein sequence ID" value="CUT18453.1"/>
    <property type="molecule type" value="mRNA"/>
</dbReference>
<dbReference type="Gene3D" id="1.10.20.10">
    <property type="entry name" value="Histone, subunit A"/>
    <property type="match status" value="1"/>
</dbReference>
<dbReference type="GO" id="GO:0000786">
    <property type="term" value="C:nucleosome"/>
    <property type="evidence" value="ECO:0007669"/>
    <property type="project" value="InterPro"/>
</dbReference>
<evidence type="ECO:0000256" key="1">
    <source>
        <dbReference type="ARBA" id="ARBA00010343"/>
    </source>
</evidence>
<dbReference type="PANTHER" id="PTHR45810">
    <property type="entry name" value="HISTONE H3.2"/>
    <property type="match status" value="1"/>
</dbReference>
<organism evidence="4">
    <name type="scientific">Lilium davidii var. unicolor</name>
    <dbReference type="NCBI Taxonomy" id="1473204"/>
    <lineage>
        <taxon>Eukaryota</taxon>
        <taxon>Viridiplantae</taxon>
        <taxon>Streptophyta</taxon>
        <taxon>Embryophyta</taxon>
        <taxon>Tracheophyta</taxon>
        <taxon>Spermatophyta</taxon>
        <taxon>Magnoliopsida</taxon>
        <taxon>Liliopsida</taxon>
        <taxon>Liliales</taxon>
        <taxon>Liliaceae</taxon>
        <taxon>Lilium</taxon>
    </lineage>
</organism>
<feature type="compositionally biased region" description="Basic and acidic residues" evidence="2">
    <location>
        <begin position="1"/>
        <end position="14"/>
    </location>
</feature>
<dbReference type="AlphaFoldDB" id="A0A0U5KNW5"/>
<dbReference type="GO" id="GO:0030527">
    <property type="term" value="F:structural constituent of chromatin"/>
    <property type="evidence" value="ECO:0007669"/>
    <property type="project" value="InterPro"/>
</dbReference>
<sequence length="151" mass="17882">MARPRKEPPRRNLDIDGNAQQQQTEEPQDEEPRNRGRQRQQQQQRPPGAPRKPRRFKPGTVSLRQIRKLQNSFKSLIPHNPFMRLVRELVDEFPGDYRFAAETFPMLKEVVEDELVSHFENVQICSLHAKRIMITVKDFRLAKELKCEPED</sequence>
<comment type="similarity">
    <text evidence="1">Belongs to the histone H3 family.</text>
</comment>
<evidence type="ECO:0000313" key="4">
    <source>
        <dbReference type="EMBL" id="CUT18453.1"/>
    </source>
</evidence>
<dbReference type="PRINTS" id="PR00622">
    <property type="entry name" value="HISTONEH3"/>
</dbReference>
<dbReference type="PANTHER" id="PTHR45810:SF1">
    <property type="entry name" value="HISTONE H3-LIKE CENTROMERIC PROTEIN A"/>
    <property type="match status" value="1"/>
</dbReference>
<protein>
    <submittedName>
        <fullName evidence="4">CenH3</fullName>
    </submittedName>
</protein>
<evidence type="ECO:0000259" key="3">
    <source>
        <dbReference type="Pfam" id="PF00125"/>
    </source>
</evidence>
<dbReference type="SUPFAM" id="SSF47113">
    <property type="entry name" value="Histone-fold"/>
    <property type="match status" value="1"/>
</dbReference>
<feature type="region of interest" description="Disordered" evidence="2">
    <location>
        <begin position="1"/>
        <end position="62"/>
    </location>
</feature>
<reference evidence="4" key="2">
    <citation type="submission" date="2016-01" db="EMBL/GenBank/DDBJ databases">
        <title>Proteomic analysis reveals the differential histone programmes between male germline cells and vegetative cells.</title>
        <authorList>
            <person name="Tai W."/>
            <person name="Hao Y."/>
        </authorList>
    </citation>
    <scope>NUCLEOTIDE SEQUENCE</scope>
    <source>
        <tissue evidence="4">Pollen</tissue>
    </source>
</reference>
<proteinExistence type="evidence at transcript level"/>
<name>A0A0U5KNW5_LILDA</name>
<dbReference type="SMART" id="SM00428">
    <property type="entry name" value="H3"/>
    <property type="match status" value="1"/>
</dbReference>
<dbReference type="InterPro" id="IPR000164">
    <property type="entry name" value="Histone_H3/CENP-A"/>
</dbReference>
<gene>
    <name evidence="4" type="primary">histone</name>
</gene>
<dbReference type="GO" id="GO:0046982">
    <property type="term" value="F:protein heterodimerization activity"/>
    <property type="evidence" value="ECO:0007669"/>
    <property type="project" value="InterPro"/>
</dbReference>
<dbReference type="Pfam" id="PF00125">
    <property type="entry name" value="Histone"/>
    <property type="match status" value="1"/>
</dbReference>
<reference evidence="4" key="1">
    <citation type="submission" date="2015-11" db="EMBL/GenBank/DDBJ databases">
        <authorList>
            <person name="Zhang Y."/>
            <person name="Guo Z."/>
        </authorList>
    </citation>
    <scope>NUCLEOTIDE SEQUENCE</scope>
    <source>
        <tissue evidence="4">Pollen</tissue>
    </source>
</reference>